<keyword evidence="3" id="KW-1185">Reference proteome</keyword>
<feature type="region of interest" description="Disordered" evidence="1">
    <location>
        <begin position="264"/>
        <end position="285"/>
    </location>
</feature>
<organism evidence="2 3">
    <name type="scientific">Pirellula staleyi (strain ATCC 27377 / DSM 6068 / ICPB 4128)</name>
    <name type="common">Pirella staleyi</name>
    <dbReference type="NCBI Taxonomy" id="530564"/>
    <lineage>
        <taxon>Bacteria</taxon>
        <taxon>Pseudomonadati</taxon>
        <taxon>Planctomycetota</taxon>
        <taxon>Planctomycetia</taxon>
        <taxon>Pirellulales</taxon>
        <taxon>Pirellulaceae</taxon>
        <taxon>Pirellula</taxon>
    </lineage>
</organism>
<accession>D2R6F0</accession>
<gene>
    <name evidence="2" type="ordered locus">Psta_0843</name>
</gene>
<dbReference type="OrthoDB" id="208320at2"/>
<name>D2R6F0_PIRSD</name>
<sequence precursor="true">MHILLAIRRFGAAWAVMVLLYGAYAFGVAPLLEEPPLVISKETDPPIERPRPSESAIGLRNQELAKLFEPGSWELDNPKTLETEHGLVLIKDYKNLSDGRLELKPCTLVFYMEGAPAAPGQAPTRRPLVMRVPEGAVLQFDEPLDLASAQFGKLLGGRLDGDITIFSPPSAPGAHDNIRIATRNLQIDYERAFTPHDVEFQYGKSFGRGRDLTIRLLPSAKGTAGTKAAFGGLKSLELARLDRLHLETSSGGLFPSDAKPASVVPSTGIAQHPSRAAEKPADPPLEVRCQGPLRFDFLERRIELVDRVEVVRVRPLEPEDRLTCELLLLDFSEVVPVASALVEESAPTMNREPLAENAAGLQPTDTAASPGATPKKSSSMSQQLERFFASGRPVILESPVTGTVVTAAELEYLPAAGRVAVRPDRSTPSVTLRHLGNQLDAVQVEYELSPTRQIGRLWAKGPGRVKREIVDPRAPQTPPRALCAYWQTELRLRPQENQHVLSLMGGARLEDPLMGMFQSDELHLWMFEVAPAEATPTQAKQAGPSLTLMPDRILASGNVTLVSPQLDAHTKRLECWFAQDVPLPKTVAPPPHGGPIADGRMPPIGPEPPVPGAAPPGAVLQKFRVRGELVQAQVRMAGEEPLLEDLALQGNVELDEVATAKPDDVPMKLRGDAVQLRGGLERAKLEVMGRPASVSARGLSLVGGVIHFDRAVGRMWIDGPGKATMPMPQSKLGAPVDPMAEASEKPEPVDVTWQENMTFDGTRVTMRGAVEARTNVVLATGATLTADLTEPIDFQQLTTNKFSGDLRELSLDGNVYVEHYGFDEYGQQTSLERLRTRKVTANMVEGKFRADGPGWVSSTREQSSITVDPMGAAAVPPPAPAGKSPLAFIRVDYEGQIDGEFARRQVKFSRKVRAIYGPVTAWDQQFDAKSVEQLGDRGVLLTSDELTTTEMLARSSTGTPISWIELLASGNVIVEGKQFTARAGRISYTSEKELLIVEGSGRSDAEWWWREDTGLRTAYNVARKFMYSRKTDFLDVEGGKVLDVQQLQGAGKEIPSILRR</sequence>
<dbReference type="Proteomes" id="UP000001887">
    <property type="component" value="Chromosome"/>
</dbReference>
<evidence type="ECO:0008006" key="4">
    <source>
        <dbReference type="Google" id="ProtNLM"/>
    </source>
</evidence>
<dbReference type="AlphaFoldDB" id="D2R6F0"/>
<dbReference type="HOGENOM" id="CLU_289327_0_0_0"/>
<evidence type="ECO:0000313" key="3">
    <source>
        <dbReference type="Proteomes" id="UP000001887"/>
    </source>
</evidence>
<evidence type="ECO:0000313" key="2">
    <source>
        <dbReference type="EMBL" id="ADB15528.1"/>
    </source>
</evidence>
<dbReference type="KEGG" id="psl:Psta_0843"/>
<evidence type="ECO:0000256" key="1">
    <source>
        <dbReference type="SAM" id="MobiDB-lite"/>
    </source>
</evidence>
<dbReference type="STRING" id="530564.Psta_0843"/>
<dbReference type="eggNOG" id="ENOG5032RI4">
    <property type="taxonomic scope" value="Bacteria"/>
</dbReference>
<protein>
    <recommendedName>
        <fullName evidence="4">Organic solvent tolerance-like N-terminal domain-containing protein</fullName>
    </recommendedName>
</protein>
<proteinExistence type="predicted"/>
<dbReference type="EMBL" id="CP001848">
    <property type="protein sequence ID" value="ADB15528.1"/>
    <property type="molecule type" value="Genomic_DNA"/>
</dbReference>
<feature type="region of interest" description="Disordered" evidence="1">
    <location>
        <begin position="360"/>
        <end position="382"/>
    </location>
</feature>
<reference evidence="2 3" key="1">
    <citation type="journal article" date="2009" name="Stand. Genomic Sci.">
        <title>Complete genome sequence of Pirellula staleyi type strain (ATCC 27377).</title>
        <authorList>
            <person name="Clum A."/>
            <person name="Tindall B.J."/>
            <person name="Sikorski J."/>
            <person name="Ivanova N."/>
            <person name="Mavrommatis K."/>
            <person name="Lucas S."/>
            <person name="Glavina del Rio T."/>
            <person name="Nolan M."/>
            <person name="Chen F."/>
            <person name="Tice H."/>
            <person name="Pitluck S."/>
            <person name="Cheng J.F."/>
            <person name="Chertkov O."/>
            <person name="Brettin T."/>
            <person name="Han C."/>
            <person name="Detter J.C."/>
            <person name="Kuske C."/>
            <person name="Bruce D."/>
            <person name="Goodwin L."/>
            <person name="Ovchinikova G."/>
            <person name="Pati A."/>
            <person name="Mikhailova N."/>
            <person name="Chen A."/>
            <person name="Palaniappan K."/>
            <person name="Land M."/>
            <person name="Hauser L."/>
            <person name="Chang Y.J."/>
            <person name="Jeffries C.D."/>
            <person name="Chain P."/>
            <person name="Rohde M."/>
            <person name="Goker M."/>
            <person name="Bristow J."/>
            <person name="Eisen J.A."/>
            <person name="Markowitz V."/>
            <person name="Hugenholtz P."/>
            <person name="Kyrpides N.C."/>
            <person name="Klenk H.P."/>
            <person name="Lapidus A."/>
        </authorList>
    </citation>
    <scope>NUCLEOTIDE SEQUENCE [LARGE SCALE GENOMIC DNA]</scope>
    <source>
        <strain evidence="3">ATCC 27377 / DSM 6068 / ICPB 4128</strain>
    </source>
</reference>